<evidence type="ECO:0000256" key="2">
    <source>
        <dbReference type="ARBA" id="ARBA00023015"/>
    </source>
</evidence>
<dbReference type="InterPro" id="IPR011051">
    <property type="entry name" value="RmlC_Cupin_sf"/>
</dbReference>
<dbReference type="Gene3D" id="1.10.10.60">
    <property type="entry name" value="Homeodomain-like"/>
    <property type="match status" value="1"/>
</dbReference>
<evidence type="ECO:0000259" key="5">
    <source>
        <dbReference type="PROSITE" id="PS01124"/>
    </source>
</evidence>
<evidence type="ECO:0000256" key="4">
    <source>
        <dbReference type="ARBA" id="ARBA00023163"/>
    </source>
</evidence>
<feature type="domain" description="HTH araC/xylS-type" evidence="5">
    <location>
        <begin position="164"/>
        <end position="261"/>
    </location>
</feature>
<organism evidence="6 7">
    <name type="scientific">Komagataeibacter xylinus</name>
    <name type="common">Gluconacetobacter xylinus</name>
    <dbReference type="NCBI Taxonomy" id="28448"/>
    <lineage>
        <taxon>Bacteria</taxon>
        <taxon>Pseudomonadati</taxon>
        <taxon>Pseudomonadota</taxon>
        <taxon>Alphaproteobacteria</taxon>
        <taxon>Acetobacterales</taxon>
        <taxon>Acetobacteraceae</taxon>
        <taxon>Komagataeibacter</taxon>
    </lineage>
</organism>
<geneLocation type="plasmid" evidence="7">
    <name>pa</name>
</geneLocation>
<keyword evidence="1" id="KW-0678">Repressor</keyword>
<dbReference type="AlphaFoldDB" id="A0A857FTB4"/>
<dbReference type="SUPFAM" id="SSF46689">
    <property type="entry name" value="Homeodomain-like"/>
    <property type="match status" value="1"/>
</dbReference>
<accession>A0A857FTB4</accession>
<proteinExistence type="predicted"/>
<dbReference type="InterPro" id="IPR018060">
    <property type="entry name" value="HTH_AraC"/>
</dbReference>
<dbReference type="CDD" id="cd06124">
    <property type="entry name" value="cupin_NimR-like_N"/>
    <property type="match status" value="1"/>
</dbReference>
<evidence type="ECO:0000313" key="6">
    <source>
        <dbReference type="EMBL" id="QHC37346.1"/>
    </source>
</evidence>
<keyword evidence="6" id="KW-0614">Plasmid</keyword>
<dbReference type="SMART" id="SM00342">
    <property type="entry name" value="HTH_ARAC"/>
    <property type="match status" value="1"/>
</dbReference>
<dbReference type="EMBL" id="CP041349">
    <property type="protein sequence ID" value="QHC37346.1"/>
    <property type="molecule type" value="Genomic_DNA"/>
</dbReference>
<dbReference type="PROSITE" id="PS00041">
    <property type="entry name" value="HTH_ARAC_FAMILY_1"/>
    <property type="match status" value="1"/>
</dbReference>
<keyword evidence="3" id="KW-0238">DNA-binding</keyword>
<dbReference type="OrthoDB" id="9804543at2"/>
<dbReference type="PANTHER" id="PTHR11019:SF199">
    <property type="entry name" value="HTH-TYPE TRANSCRIPTIONAL REGULATOR NIMR"/>
    <property type="match status" value="1"/>
</dbReference>
<protein>
    <submittedName>
        <fullName evidence="6">Helix-turn-helix transcriptional regulator</fullName>
    </submittedName>
</protein>
<evidence type="ECO:0000256" key="3">
    <source>
        <dbReference type="ARBA" id="ARBA00023125"/>
    </source>
</evidence>
<name>A0A857FTB4_KOMXY</name>
<dbReference type="FunFam" id="1.10.10.60:FF:000132">
    <property type="entry name" value="AraC family transcriptional regulator"/>
    <property type="match status" value="1"/>
</dbReference>
<dbReference type="GO" id="GO:0043565">
    <property type="term" value="F:sequence-specific DNA binding"/>
    <property type="evidence" value="ECO:0007669"/>
    <property type="project" value="InterPro"/>
</dbReference>
<gene>
    <name evidence="6" type="ORF">FMA36_17175</name>
</gene>
<dbReference type="PANTHER" id="PTHR11019">
    <property type="entry name" value="HTH-TYPE TRANSCRIPTIONAL REGULATOR NIMR"/>
    <property type="match status" value="1"/>
</dbReference>
<dbReference type="SUPFAM" id="SSF51182">
    <property type="entry name" value="RmlC-like cupins"/>
    <property type="match status" value="1"/>
</dbReference>
<sequence length="266" mass="29408">MCAKSSLIPSATECPDADLPWLLGSRMQQATRRIADLHAHSRGQIFGIGHGVMAMRTEKACWLVGPGQALWLPPLLQHRARSHGAIRGWSLFVDQNRSRILPADPFLMRGTPLLIAQAERLSQCSSGEVWNDVLARLAETFWDEFLSLPQASVSLPLPQDARLRRVADALNENPADGREQQDWADEASMSVRSFVRHFRVETGMPFSAWRQRLRILNAQERLASGATVTGAALGVGYESLGAFNATFRKITGYPPSAYAKLCRSDA</sequence>
<evidence type="ECO:0000256" key="1">
    <source>
        <dbReference type="ARBA" id="ARBA00022491"/>
    </source>
</evidence>
<dbReference type="GO" id="GO:0003700">
    <property type="term" value="F:DNA-binding transcription factor activity"/>
    <property type="evidence" value="ECO:0007669"/>
    <property type="project" value="InterPro"/>
</dbReference>
<evidence type="ECO:0000313" key="7">
    <source>
        <dbReference type="Proteomes" id="UP000464674"/>
    </source>
</evidence>
<dbReference type="InterPro" id="IPR009057">
    <property type="entry name" value="Homeodomain-like_sf"/>
</dbReference>
<dbReference type="InterPro" id="IPR018062">
    <property type="entry name" value="HTH_AraC-typ_CS"/>
</dbReference>
<keyword evidence="4" id="KW-0804">Transcription</keyword>
<reference evidence="6 7" key="1">
    <citation type="journal article" date="2020" name="Carbohydr. Polym.">
        <title>Characterization and optimization of production of bacterial cellulose from strain CGMCC 17276 based on whole-genome analysis.</title>
        <authorList>
            <person name="Lu T."/>
            <person name="Gao H."/>
            <person name="Liao B."/>
            <person name="Wu J."/>
            <person name="Zhang W."/>
            <person name="Huang J."/>
            <person name="Liu M."/>
            <person name="Huang J."/>
            <person name="Chang Z."/>
            <person name="Jin M."/>
            <person name="Yi Z."/>
            <person name="Jiang D."/>
        </authorList>
    </citation>
    <scope>NUCLEOTIDE SEQUENCE [LARGE SCALE GENOMIC DNA]</scope>
    <source>
        <strain evidence="6 7">CGMCC 17276</strain>
        <plasmid evidence="7">pa</plasmid>
    </source>
</reference>
<dbReference type="Pfam" id="PF12833">
    <property type="entry name" value="HTH_18"/>
    <property type="match status" value="1"/>
</dbReference>
<dbReference type="PROSITE" id="PS01124">
    <property type="entry name" value="HTH_ARAC_FAMILY_2"/>
    <property type="match status" value="1"/>
</dbReference>
<dbReference type="Proteomes" id="UP000464674">
    <property type="component" value="Plasmid pA"/>
</dbReference>
<keyword evidence="2" id="KW-0805">Transcription regulation</keyword>